<gene>
    <name evidence="1" type="ORF">NCTC9695_04235</name>
</gene>
<proteinExistence type="predicted"/>
<organism evidence="1 2">
    <name type="scientific">Chromobacterium violaceum</name>
    <dbReference type="NCBI Taxonomy" id="536"/>
    <lineage>
        <taxon>Bacteria</taxon>
        <taxon>Pseudomonadati</taxon>
        <taxon>Pseudomonadota</taxon>
        <taxon>Betaproteobacteria</taxon>
        <taxon>Neisseriales</taxon>
        <taxon>Chromobacteriaceae</taxon>
        <taxon>Chromobacterium</taxon>
    </lineage>
</organism>
<reference evidence="1 2" key="1">
    <citation type="submission" date="2018-12" db="EMBL/GenBank/DDBJ databases">
        <authorList>
            <consortium name="Pathogen Informatics"/>
        </authorList>
    </citation>
    <scope>NUCLEOTIDE SEQUENCE [LARGE SCALE GENOMIC DNA]</scope>
    <source>
        <strain evidence="1 2">NCTC9695</strain>
    </source>
</reference>
<dbReference type="Proteomes" id="UP000275777">
    <property type="component" value="Chromosome"/>
</dbReference>
<accession>A0A447TFS6</accession>
<sequence length="129" mass="14087">MTESPKANEPDWSGLNLPVLTEVVDEQAVPTLAEEAPPAEVPEFDFSSELDLLAAELDEGETELEIPELTLDELLEAPTPAEPAGGLDFSNLPSLELADADGSADGEGWISYWSPRQRRLSRMRTVWPP</sequence>
<dbReference type="EMBL" id="LR134182">
    <property type="protein sequence ID" value="VEB43775.1"/>
    <property type="molecule type" value="Genomic_DNA"/>
</dbReference>
<evidence type="ECO:0000313" key="2">
    <source>
        <dbReference type="Proteomes" id="UP000275777"/>
    </source>
</evidence>
<protein>
    <submittedName>
        <fullName evidence="1">Uncharacterized protein</fullName>
    </submittedName>
</protein>
<dbReference type="AlphaFoldDB" id="A0A447TFS6"/>
<evidence type="ECO:0000313" key="1">
    <source>
        <dbReference type="EMBL" id="VEB43775.1"/>
    </source>
</evidence>
<name>A0A447TFS6_CHRVL</name>